<reference evidence="15 16" key="1">
    <citation type="submission" date="2018-08" db="EMBL/GenBank/DDBJ databases">
        <title>A genome reference for cultivated species of the human gut microbiota.</title>
        <authorList>
            <person name="Zou Y."/>
            <person name="Xue W."/>
            <person name="Luo G."/>
        </authorList>
    </citation>
    <scope>NUCLEOTIDE SEQUENCE [LARGE SCALE GENOMIC DNA]</scope>
    <source>
        <strain evidence="15 16">AF18-12LB</strain>
    </source>
</reference>
<feature type="domain" description="UvrD-like helicase C-terminal" evidence="14">
    <location>
        <begin position="281"/>
        <end position="547"/>
    </location>
</feature>
<dbReference type="GO" id="GO:0016887">
    <property type="term" value="F:ATP hydrolysis activity"/>
    <property type="evidence" value="ECO:0007669"/>
    <property type="project" value="RHEA"/>
</dbReference>
<evidence type="ECO:0000256" key="3">
    <source>
        <dbReference type="ARBA" id="ARBA00022801"/>
    </source>
</evidence>
<evidence type="ECO:0000313" key="15">
    <source>
        <dbReference type="EMBL" id="RGT92986.1"/>
    </source>
</evidence>
<evidence type="ECO:0000256" key="1">
    <source>
        <dbReference type="ARBA" id="ARBA00009922"/>
    </source>
</evidence>
<gene>
    <name evidence="15" type="ORF">DWX03_01190</name>
</gene>
<keyword evidence="6" id="KW-0238">DNA-binding</keyword>
<keyword evidence="16" id="KW-1185">Reference proteome</keyword>
<protein>
    <recommendedName>
        <fullName evidence="9">DNA 3'-5' helicase</fullName>
        <ecNumber evidence="9">5.6.2.4</ecNumber>
    </recommendedName>
</protein>
<name>A0A3R5XAX2_9FIRM</name>
<dbReference type="PROSITE" id="PS51198">
    <property type="entry name" value="UVRD_HELICASE_ATP_BIND"/>
    <property type="match status" value="1"/>
</dbReference>
<feature type="domain" description="UvrD-like helicase ATP-binding" evidence="13">
    <location>
        <begin position="1"/>
        <end position="280"/>
    </location>
</feature>
<dbReference type="SUPFAM" id="SSF52540">
    <property type="entry name" value="P-loop containing nucleoside triphosphate hydrolases"/>
    <property type="match status" value="1"/>
</dbReference>
<dbReference type="Pfam" id="PF00580">
    <property type="entry name" value="UvrD-helicase"/>
    <property type="match status" value="1"/>
</dbReference>
<dbReference type="GO" id="GO:0003677">
    <property type="term" value="F:DNA binding"/>
    <property type="evidence" value="ECO:0007669"/>
    <property type="project" value="UniProtKB-KW"/>
</dbReference>
<dbReference type="PANTHER" id="PTHR11070">
    <property type="entry name" value="UVRD / RECB / PCRA DNA HELICASE FAMILY MEMBER"/>
    <property type="match status" value="1"/>
</dbReference>
<dbReference type="Gene3D" id="1.10.486.10">
    <property type="entry name" value="PCRA, domain 4"/>
    <property type="match status" value="1"/>
</dbReference>
<feature type="binding site" evidence="11">
    <location>
        <begin position="22"/>
        <end position="29"/>
    </location>
    <ligand>
        <name>ATP</name>
        <dbReference type="ChEBI" id="CHEBI:30616"/>
    </ligand>
</feature>
<sequence length="620" mass="73055">MKLNRGQDEAIKHGNGPCMVLAPPGSGKTLIVTERTRYLIEESGVRPDQILVITFTRFAAREMKERFERLTAGKNYPVTFGTFHSIFYGILKCAYGIGANNLMSEKESSVLLQEVLDQTDIESTPEVEDEEELVRELLREVGMVKNGLCHLKDFHSKYLTQDEFAEVFRSYEHQKKELKKFDFDDMLVQCYALFRKKPEILQGWQKRFQYILIDEFQDINRVQYEVIRMLAAPRYNLFVVGDDDQSIYGFRGAKPELMLYMKQEFPSLRTISLTVNYRSTEFITGAAARVILHNDTRFYKRVQSFRGRGQNVHVQEVLDEQEEAQYVTEEIQKKLDQGIKPGEIAVLFRAAVQARMISEILSEHRIPFEMRDYVTNFYRHFIVKDMMAYLQLAAGKRDRSLFLTICNRPLRYLARNSMENRQVNFEELRKFYCDKDWMLDIIDQFDVDVRMMKNMAPYAAIQYIRKKIGYDDFLKEYAEKHQISWKQLMDVMAELEERSKNFKSYDEWEIHIAKYTQELEEQQAKARKIKGERENKVQLMTIHSAKGLEFEDVFVIHANEGAIPHQKAEKKDEIEEERRLFYVALTRAKNNLCISYITQKNGNSIKPSRFVEELLGQRIK</sequence>
<evidence type="ECO:0000256" key="2">
    <source>
        <dbReference type="ARBA" id="ARBA00022741"/>
    </source>
</evidence>
<keyword evidence="4 11" id="KW-0347">Helicase</keyword>
<accession>A0A3R5XAX2</accession>
<organism evidence="15 16">
    <name type="scientific">Coprococcus comes</name>
    <dbReference type="NCBI Taxonomy" id="410072"/>
    <lineage>
        <taxon>Bacteria</taxon>
        <taxon>Bacillati</taxon>
        <taxon>Bacillota</taxon>
        <taxon>Clostridia</taxon>
        <taxon>Lachnospirales</taxon>
        <taxon>Lachnospiraceae</taxon>
        <taxon>Coprococcus</taxon>
    </lineage>
</organism>
<dbReference type="EC" id="5.6.2.4" evidence="9"/>
<evidence type="ECO:0000259" key="13">
    <source>
        <dbReference type="PROSITE" id="PS51198"/>
    </source>
</evidence>
<keyword evidence="5 11" id="KW-0067">ATP-binding</keyword>
<evidence type="ECO:0000256" key="5">
    <source>
        <dbReference type="ARBA" id="ARBA00022840"/>
    </source>
</evidence>
<keyword evidence="3 11" id="KW-0378">Hydrolase</keyword>
<dbReference type="GO" id="GO:0000725">
    <property type="term" value="P:recombinational repair"/>
    <property type="evidence" value="ECO:0007669"/>
    <property type="project" value="TreeGrafter"/>
</dbReference>
<dbReference type="PANTHER" id="PTHR11070:SF2">
    <property type="entry name" value="ATP-DEPENDENT DNA HELICASE SRS2"/>
    <property type="match status" value="1"/>
</dbReference>
<proteinExistence type="inferred from homology"/>
<comment type="catalytic activity">
    <reaction evidence="8">
        <text>Couples ATP hydrolysis with the unwinding of duplex DNA by translocating in the 3'-5' direction.</text>
        <dbReference type="EC" id="5.6.2.4"/>
    </reaction>
</comment>
<keyword evidence="2 11" id="KW-0547">Nucleotide-binding</keyword>
<feature type="coiled-coil region" evidence="12">
    <location>
        <begin position="505"/>
        <end position="532"/>
    </location>
</feature>
<dbReference type="InterPro" id="IPR000212">
    <property type="entry name" value="DNA_helicase_UvrD/REP"/>
</dbReference>
<dbReference type="Gene3D" id="3.40.50.300">
    <property type="entry name" value="P-loop containing nucleotide triphosphate hydrolases"/>
    <property type="match status" value="2"/>
</dbReference>
<dbReference type="EMBL" id="QRXJ01000001">
    <property type="protein sequence ID" value="RGT92986.1"/>
    <property type="molecule type" value="Genomic_DNA"/>
</dbReference>
<dbReference type="CDD" id="cd17932">
    <property type="entry name" value="DEXQc_UvrD"/>
    <property type="match status" value="1"/>
</dbReference>
<evidence type="ECO:0000313" key="16">
    <source>
        <dbReference type="Proteomes" id="UP000283360"/>
    </source>
</evidence>
<dbReference type="GO" id="GO:0033202">
    <property type="term" value="C:DNA helicase complex"/>
    <property type="evidence" value="ECO:0007669"/>
    <property type="project" value="TreeGrafter"/>
</dbReference>
<dbReference type="GO" id="GO:0005524">
    <property type="term" value="F:ATP binding"/>
    <property type="evidence" value="ECO:0007669"/>
    <property type="project" value="UniProtKB-UniRule"/>
</dbReference>
<evidence type="ECO:0000256" key="7">
    <source>
        <dbReference type="ARBA" id="ARBA00023235"/>
    </source>
</evidence>
<evidence type="ECO:0000256" key="4">
    <source>
        <dbReference type="ARBA" id="ARBA00022806"/>
    </source>
</evidence>
<dbReference type="Proteomes" id="UP000283360">
    <property type="component" value="Unassembled WGS sequence"/>
</dbReference>
<evidence type="ECO:0000256" key="9">
    <source>
        <dbReference type="ARBA" id="ARBA00034808"/>
    </source>
</evidence>
<dbReference type="RefSeq" id="WP_117834182.1">
    <property type="nucleotide sequence ID" value="NZ_QRXJ01000001.1"/>
</dbReference>
<evidence type="ECO:0000259" key="14">
    <source>
        <dbReference type="PROSITE" id="PS51217"/>
    </source>
</evidence>
<evidence type="ECO:0000256" key="6">
    <source>
        <dbReference type="ARBA" id="ARBA00023125"/>
    </source>
</evidence>
<dbReference type="Pfam" id="PF13361">
    <property type="entry name" value="UvrD_C"/>
    <property type="match status" value="1"/>
</dbReference>
<keyword evidence="7" id="KW-0413">Isomerase</keyword>
<dbReference type="InterPro" id="IPR014016">
    <property type="entry name" value="UvrD-like_ATP-bd"/>
</dbReference>
<dbReference type="AlphaFoldDB" id="A0A3R5XAX2"/>
<dbReference type="Gene3D" id="1.10.10.160">
    <property type="match status" value="1"/>
</dbReference>
<dbReference type="InterPro" id="IPR014017">
    <property type="entry name" value="DNA_helicase_UvrD-like_C"/>
</dbReference>
<evidence type="ECO:0000256" key="10">
    <source>
        <dbReference type="ARBA" id="ARBA00048988"/>
    </source>
</evidence>
<dbReference type="InterPro" id="IPR027417">
    <property type="entry name" value="P-loop_NTPase"/>
</dbReference>
<dbReference type="GO" id="GO:0043138">
    <property type="term" value="F:3'-5' DNA helicase activity"/>
    <property type="evidence" value="ECO:0007669"/>
    <property type="project" value="UniProtKB-EC"/>
</dbReference>
<dbReference type="CDD" id="cd18807">
    <property type="entry name" value="SF1_C_UvrD"/>
    <property type="match status" value="1"/>
</dbReference>
<evidence type="ECO:0000256" key="12">
    <source>
        <dbReference type="SAM" id="Coils"/>
    </source>
</evidence>
<dbReference type="GO" id="GO:0005829">
    <property type="term" value="C:cytosol"/>
    <property type="evidence" value="ECO:0007669"/>
    <property type="project" value="TreeGrafter"/>
</dbReference>
<comment type="catalytic activity">
    <reaction evidence="10">
        <text>ATP + H2O = ADP + phosphate + H(+)</text>
        <dbReference type="Rhea" id="RHEA:13065"/>
        <dbReference type="ChEBI" id="CHEBI:15377"/>
        <dbReference type="ChEBI" id="CHEBI:15378"/>
        <dbReference type="ChEBI" id="CHEBI:30616"/>
        <dbReference type="ChEBI" id="CHEBI:43474"/>
        <dbReference type="ChEBI" id="CHEBI:456216"/>
        <dbReference type="EC" id="5.6.2.4"/>
    </reaction>
</comment>
<keyword evidence="12" id="KW-0175">Coiled coil</keyword>
<comment type="caution">
    <text evidence="15">The sequence shown here is derived from an EMBL/GenBank/DDBJ whole genome shotgun (WGS) entry which is preliminary data.</text>
</comment>
<dbReference type="PROSITE" id="PS51217">
    <property type="entry name" value="UVRD_HELICASE_CTER"/>
    <property type="match status" value="1"/>
</dbReference>
<dbReference type="InterPro" id="IPR013986">
    <property type="entry name" value="DExx_box_DNA_helicase_dom_sf"/>
</dbReference>
<comment type="similarity">
    <text evidence="1">Belongs to the helicase family. UvrD subfamily.</text>
</comment>
<evidence type="ECO:0000256" key="11">
    <source>
        <dbReference type="PROSITE-ProRule" id="PRU00560"/>
    </source>
</evidence>
<evidence type="ECO:0000256" key="8">
    <source>
        <dbReference type="ARBA" id="ARBA00034617"/>
    </source>
</evidence>